<dbReference type="EMBL" id="JAAAIM010002662">
    <property type="protein sequence ID" value="KAG0271789.1"/>
    <property type="molecule type" value="Genomic_DNA"/>
</dbReference>
<keyword evidence="3" id="KW-1185">Reference proteome</keyword>
<comment type="caution">
    <text evidence="2">The sequence shown here is derived from an EMBL/GenBank/DDBJ whole genome shotgun (WGS) entry which is preliminary data.</text>
</comment>
<evidence type="ECO:0000313" key="3">
    <source>
        <dbReference type="Proteomes" id="UP001194696"/>
    </source>
</evidence>
<organism evidence="2 3">
    <name type="scientific">Linnemannia gamsii</name>
    <dbReference type="NCBI Taxonomy" id="64522"/>
    <lineage>
        <taxon>Eukaryota</taxon>
        <taxon>Fungi</taxon>
        <taxon>Fungi incertae sedis</taxon>
        <taxon>Mucoromycota</taxon>
        <taxon>Mortierellomycotina</taxon>
        <taxon>Mortierellomycetes</taxon>
        <taxon>Mortierellales</taxon>
        <taxon>Mortierellaceae</taxon>
        <taxon>Linnemannia</taxon>
    </lineage>
</organism>
<reference evidence="2 3" key="1">
    <citation type="journal article" date="2020" name="Fungal Divers.">
        <title>Resolving the Mortierellaceae phylogeny through synthesis of multi-gene phylogenetics and phylogenomics.</title>
        <authorList>
            <person name="Vandepol N."/>
            <person name="Liber J."/>
            <person name="Desiro A."/>
            <person name="Na H."/>
            <person name="Kennedy M."/>
            <person name="Barry K."/>
            <person name="Grigoriev I.V."/>
            <person name="Miller A.N."/>
            <person name="O'Donnell K."/>
            <person name="Stajich J.E."/>
            <person name="Bonito G."/>
        </authorList>
    </citation>
    <scope>NUCLEOTIDE SEQUENCE [LARGE SCALE GENOMIC DNA]</scope>
    <source>
        <strain evidence="2 3">AD045</strain>
    </source>
</reference>
<evidence type="ECO:0000256" key="1">
    <source>
        <dbReference type="SAM" id="MobiDB-lite"/>
    </source>
</evidence>
<protein>
    <submittedName>
        <fullName evidence="2">Uncharacterized protein</fullName>
    </submittedName>
</protein>
<proteinExistence type="predicted"/>
<dbReference type="Proteomes" id="UP001194696">
    <property type="component" value="Unassembled WGS sequence"/>
</dbReference>
<feature type="compositionally biased region" description="Low complexity" evidence="1">
    <location>
        <begin position="18"/>
        <end position="27"/>
    </location>
</feature>
<evidence type="ECO:0000313" key="2">
    <source>
        <dbReference type="EMBL" id="KAG0271789.1"/>
    </source>
</evidence>
<accession>A0ABQ7JHD6</accession>
<feature type="non-terminal residue" evidence="2">
    <location>
        <position position="219"/>
    </location>
</feature>
<sequence length="219" mass="24057">MTKITLTNPPDPPPQPASQPGQPNGNQSISSQRIRKWDSFTKMFRSSSSKPKATNSQSTSSESTVKDDSTARGHRISNAGSPESVDIDHVVSSTAVKSAPSDARPTSLLTKPRLDVFQQNVRAPTVYTTPPKFGTRIETTPQLALCIGLLSKADEIVDEQDDHFQDMSPDAAAHLIWIKAMKQDPTEHEHTLWLGTRMVEEFAKSTFKDSVTLAEMVLI</sequence>
<feature type="region of interest" description="Disordered" evidence="1">
    <location>
        <begin position="1"/>
        <end position="87"/>
    </location>
</feature>
<gene>
    <name evidence="2" type="ORF">BGZ96_005627</name>
</gene>
<feature type="compositionally biased region" description="Polar residues" evidence="1">
    <location>
        <begin position="44"/>
        <end position="63"/>
    </location>
</feature>
<name>A0ABQ7JHD6_9FUNG</name>